<evidence type="ECO:0000259" key="2">
    <source>
        <dbReference type="Pfam" id="PF03959"/>
    </source>
</evidence>
<evidence type="ECO:0000256" key="1">
    <source>
        <dbReference type="ARBA" id="ARBA00022801"/>
    </source>
</evidence>
<protein>
    <recommendedName>
        <fullName evidence="2">Serine hydrolase domain-containing protein</fullName>
    </recommendedName>
</protein>
<dbReference type="InterPro" id="IPR005645">
    <property type="entry name" value="FSH-like_dom"/>
</dbReference>
<dbReference type="Proteomes" id="UP000076738">
    <property type="component" value="Unassembled WGS sequence"/>
</dbReference>
<dbReference type="Gene3D" id="3.40.50.1820">
    <property type="entry name" value="alpha/beta hydrolase"/>
    <property type="match status" value="1"/>
</dbReference>
<dbReference type="GO" id="GO:0016787">
    <property type="term" value="F:hydrolase activity"/>
    <property type="evidence" value="ECO:0007669"/>
    <property type="project" value="UniProtKB-KW"/>
</dbReference>
<feature type="domain" description="Serine hydrolase" evidence="2">
    <location>
        <begin position="31"/>
        <end position="246"/>
    </location>
</feature>
<dbReference type="STRING" id="1330018.A0A167JS54"/>
<dbReference type="GO" id="GO:0005737">
    <property type="term" value="C:cytoplasm"/>
    <property type="evidence" value="ECO:0007669"/>
    <property type="project" value="TreeGrafter"/>
</dbReference>
<dbReference type="OrthoDB" id="2094269at2759"/>
<name>A0A167JS54_CALVF</name>
<keyword evidence="1" id="KW-0378">Hydrolase</keyword>
<sequence>MPHDFPLGRTALSSTTVSGILSSKEGSETMTKLRVLALHGFGQNAHMFKTQIGSICRTCADDIEFVFPDGPIVVHPPDEACSSVSLTDENGMPLYREASIVIDPCSTLRGWFIYNETRTKYQGVEESLRFLRSILKAQQFDGIFGFSQGAVMASYLCAYLENPSTHPLFSPRFHPPMKFAILASSLAPADPPLPDIIRTPTLHALGRNDTFMTNKESATLVRACRDPRVEYHDGGHFVQTKATWRRFYREWMLAFRPGSTVQPDGVAGPVPKVVHEHPPVRSGAGRLPAAAGESAWVVNPECGLCTAKEPLMMSRM</sequence>
<dbReference type="AlphaFoldDB" id="A0A167JS54"/>
<organism evidence="3 4">
    <name type="scientific">Calocera viscosa (strain TUFC12733)</name>
    <dbReference type="NCBI Taxonomy" id="1330018"/>
    <lineage>
        <taxon>Eukaryota</taxon>
        <taxon>Fungi</taxon>
        <taxon>Dikarya</taxon>
        <taxon>Basidiomycota</taxon>
        <taxon>Agaricomycotina</taxon>
        <taxon>Dacrymycetes</taxon>
        <taxon>Dacrymycetales</taxon>
        <taxon>Dacrymycetaceae</taxon>
        <taxon>Calocera</taxon>
    </lineage>
</organism>
<keyword evidence="4" id="KW-1185">Reference proteome</keyword>
<dbReference type="PANTHER" id="PTHR48070:SF6">
    <property type="entry name" value="ESTERASE OVCA2"/>
    <property type="match status" value="1"/>
</dbReference>
<accession>A0A167JS54</accession>
<reference evidence="3 4" key="1">
    <citation type="journal article" date="2016" name="Mol. Biol. Evol.">
        <title>Comparative Genomics of Early-Diverging Mushroom-Forming Fungi Provides Insights into the Origins of Lignocellulose Decay Capabilities.</title>
        <authorList>
            <person name="Nagy L.G."/>
            <person name="Riley R."/>
            <person name="Tritt A."/>
            <person name="Adam C."/>
            <person name="Daum C."/>
            <person name="Floudas D."/>
            <person name="Sun H."/>
            <person name="Yadav J.S."/>
            <person name="Pangilinan J."/>
            <person name="Larsson K.H."/>
            <person name="Matsuura K."/>
            <person name="Barry K."/>
            <person name="Labutti K."/>
            <person name="Kuo R."/>
            <person name="Ohm R.A."/>
            <person name="Bhattacharya S.S."/>
            <person name="Shirouzu T."/>
            <person name="Yoshinaga Y."/>
            <person name="Martin F.M."/>
            <person name="Grigoriev I.V."/>
            <person name="Hibbett D.S."/>
        </authorList>
    </citation>
    <scope>NUCLEOTIDE SEQUENCE [LARGE SCALE GENOMIC DNA]</scope>
    <source>
        <strain evidence="3 4">TUFC12733</strain>
    </source>
</reference>
<proteinExistence type="predicted"/>
<dbReference type="SUPFAM" id="SSF53474">
    <property type="entry name" value="alpha/beta-Hydrolases"/>
    <property type="match status" value="1"/>
</dbReference>
<gene>
    <name evidence="3" type="ORF">CALVIDRAFT_539502</name>
</gene>
<dbReference type="PANTHER" id="PTHR48070">
    <property type="entry name" value="ESTERASE OVCA2"/>
    <property type="match status" value="1"/>
</dbReference>
<dbReference type="InterPro" id="IPR050593">
    <property type="entry name" value="LovG"/>
</dbReference>
<evidence type="ECO:0000313" key="4">
    <source>
        <dbReference type="Proteomes" id="UP000076738"/>
    </source>
</evidence>
<dbReference type="GO" id="GO:0005634">
    <property type="term" value="C:nucleus"/>
    <property type="evidence" value="ECO:0007669"/>
    <property type="project" value="TreeGrafter"/>
</dbReference>
<dbReference type="EMBL" id="KV417298">
    <property type="protein sequence ID" value="KZO93849.1"/>
    <property type="molecule type" value="Genomic_DNA"/>
</dbReference>
<dbReference type="InterPro" id="IPR029058">
    <property type="entry name" value="AB_hydrolase_fold"/>
</dbReference>
<dbReference type="Pfam" id="PF03959">
    <property type="entry name" value="FSH1"/>
    <property type="match status" value="1"/>
</dbReference>
<evidence type="ECO:0000313" key="3">
    <source>
        <dbReference type="EMBL" id="KZO93849.1"/>
    </source>
</evidence>